<dbReference type="GO" id="GO:0005634">
    <property type="term" value="C:nucleus"/>
    <property type="evidence" value="ECO:0007669"/>
    <property type="project" value="EnsemblPlants"/>
</dbReference>
<dbReference type="InterPro" id="IPR050317">
    <property type="entry name" value="Plant_Fungal_Acyltransferase"/>
</dbReference>
<dbReference type="Gene3D" id="3.30.559.10">
    <property type="entry name" value="Chloramphenicol acetyltransferase-like domain"/>
    <property type="match status" value="1"/>
</dbReference>
<dbReference type="PANTHER" id="PTHR31642:SF259">
    <property type="entry name" value="PROTEIN ECERIFERUM 2"/>
    <property type="match status" value="1"/>
</dbReference>
<evidence type="ECO:0000313" key="3">
    <source>
        <dbReference type="Proteomes" id="UP000243975"/>
    </source>
</evidence>
<accession>A0A118JZS7</accession>
<evidence type="ECO:0000256" key="1">
    <source>
        <dbReference type="ARBA" id="ARBA00009861"/>
    </source>
</evidence>
<comment type="caution">
    <text evidence="2">The sequence shown here is derived from an EMBL/GenBank/DDBJ whole genome shotgun (WGS) entry which is preliminary data.</text>
</comment>
<dbReference type="Gramene" id="KVH99699">
    <property type="protein sequence ID" value="KVH99699"/>
    <property type="gene ID" value="Ccrd_022067"/>
</dbReference>
<evidence type="ECO:0000313" key="2">
    <source>
        <dbReference type="EMBL" id="KVH99699.1"/>
    </source>
</evidence>
<dbReference type="OMA" id="VFLQFTW"/>
<dbReference type="Proteomes" id="UP000243975">
    <property type="component" value="Unassembled WGS sequence"/>
</dbReference>
<dbReference type="GO" id="GO:0010025">
    <property type="term" value="P:wax biosynthetic process"/>
    <property type="evidence" value="ECO:0007669"/>
    <property type="project" value="EnsemblPlants"/>
</dbReference>
<dbReference type="Pfam" id="PF02458">
    <property type="entry name" value="Transferase"/>
    <property type="match status" value="1"/>
</dbReference>
<dbReference type="EMBL" id="LEKV01003419">
    <property type="protein sequence ID" value="KVH99699.1"/>
    <property type="molecule type" value="Genomic_DNA"/>
</dbReference>
<dbReference type="GO" id="GO:0009555">
    <property type="term" value="P:pollen development"/>
    <property type="evidence" value="ECO:0007669"/>
    <property type="project" value="EnsemblPlants"/>
</dbReference>
<name>A0A118JZS7_CYNCS</name>
<dbReference type="GO" id="GO:0016747">
    <property type="term" value="F:acyltransferase activity, transferring groups other than amino-acyl groups"/>
    <property type="evidence" value="ECO:0007669"/>
    <property type="project" value="TreeGrafter"/>
</dbReference>
<organism evidence="2 3">
    <name type="scientific">Cynara cardunculus var. scolymus</name>
    <name type="common">Globe artichoke</name>
    <name type="synonym">Cynara scolymus</name>
    <dbReference type="NCBI Taxonomy" id="59895"/>
    <lineage>
        <taxon>Eukaryota</taxon>
        <taxon>Viridiplantae</taxon>
        <taxon>Streptophyta</taxon>
        <taxon>Embryophyta</taxon>
        <taxon>Tracheophyta</taxon>
        <taxon>Spermatophyta</taxon>
        <taxon>Magnoliopsida</taxon>
        <taxon>eudicotyledons</taxon>
        <taxon>Gunneridae</taxon>
        <taxon>Pentapetalae</taxon>
        <taxon>asterids</taxon>
        <taxon>campanulids</taxon>
        <taxon>Asterales</taxon>
        <taxon>Asteraceae</taxon>
        <taxon>Carduoideae</taxon>
        <taxon>Cardueae</taxon>
        <taxon>Carduinae</taxon>
        <taxon>Cynara</taxon>
    </lineage>
</organism>
<dbReference type="STRING" id="59895.A0A118JZS7"/>
<proteinExistence type="inferred from homology"/>
<dbReference type="InterPro" id="IPR023213">
    <property type="entry name" value="CAT-like_dom_sf"/>
</dbReference>
<keyword evidence="3" id="KW-1185">Reference proteome</keyword>
<reference evidence="2 3" key="1">
    <citation type="journal article" date="2016" name="Sci. Rep.">
        <title>The genome sequence of the outbreeding globe artichoke constructed de novo incorporating a phase-aware low-pass sequencing strategy of F1 progeny.</title>
        <authorList>
            <person name="Scaglione D."/>
            <person name="Reyes-Chin-Wo S."/>
            <person name="Acquadro A."/>
            <person name="Froenicke L."/>
            <person name="Portis E."/>
            <person name="Beitel C."/>
            <person name="Tirone M."/>
            <person name="Mauro R."/>
            <person name="Lo Monaco A."/>
            <person name="Mauromicale G."/>
            <person name="Faccioli P."/>
            <person name="Cattivelli L."/>
            <person name="Rieseberg L."/>
            <person name="Michelmore R."/>
            <person name="Lanteri S."/>
        </authorList>
    </citation>
    <scope>NUCLEOTIDE SEQUENCE [LARGE SCALE GENOMIC DNA]</scope>
    <source>
        <strain evidence="2">2C</strain>
    </source>
</reference>
<protein>
    <submittedName>
        <fullName evidence="2">Chloramphenicol acetyltransferase-like domain-containing protein</fullName>
    </submittedName>
</protein>
<dbReference type="AlphaFoldDB" id="A0A118JZS7"/>
<comment type="similarity">
    <text evidence="1">Belongs to the plant acyltransferase family.</text>
</comment>
<dbReference type="PANTHER" id="PTHR31642">
    <property type="entry name" value="TRICHOTHECENE 3-O-ACETYLTRANSFERASE"/>
    <property type="match status" value="1"/>
</dbReference>
<gene>
    <name evidence="2" type="ORF">Ccrd_022067</name>
</gene>
<sequence>MEAKLSNIRLSTVVPGQMTVENTVHHLTNTDLAMKHHYIKAVYFFNNEFAELGLIISDLKTAMSHLLSRYFTVAGRIRRRPEDNRPFIKCNDGGVRVVEAESNTSIDEWVEMKHSDVSELAYRDHVLGPDLQFSPLLFLQFTKFKCGGFSVGLNWSHVIGDAFSTSTFVNMWAQIVNCKTLSHISISTKLQISERPSTFQNIDLVGNHWFNVNNTKMVTFSLHISSKNLDQITSKANAKPFQALCATIWKSLAKIRAQLEPKTVTICTYGSQKNEIKSQGNNQRVSKVVVDFTVSEASVIDLAELITVKQNNSDAMFYGETLTFVNLEEAKLYGFELKGHKPVLANYAMTGVGDEGVALVLQGPENYRGRLLTMTLPSDQVVALKNELIKEWNIGRD</sequence>
<dbReference type="GO" id="GO:0005783">
    <property type="term" value="C:endoplasmic reticulum"/>
    <property type="evidence" value="ECO:0007669"/>
    <property type="project" value="EnsemblPlants"/>
</dbReference>
<dbReference type="GO" id="GO:0042761">
    <property type="term" value="P:very long-chain fatty acid biosynthetic process"/>
    <property type="evidence" value="ECO:0007669"/>
    <property type="project" value="EnsemblPlants"/>
</dbReference>